<evidence type="ECO:0000256" key="7">
    <source>
        <dbReference type="HAMAP-Rule" id="MF_00208"/>
    </source>
</evidence>
<dbReference type="RefSeq" id="WP_434802665.1">
    <property type="nucleotide sequence ID" value="NZ_FOMQ01000007.1"/>
</dbReference>
<keyword evidence="2 7" id="KW-0132">Cell division</keyword>
<keyword evidence="7" id="KW-0460">Magnesium</keyword>
<sequence length="520" mass="54846">MTEIAVASETPMPPLLGSVQEAMAWLRARAVQGTLKTDSREVGPGDVFIAWPGAATDGRMHVGEALARGAAACLVEHEGVEAFRFGADGVAALRDLKAVTGLLAAEWFGLPTQRLDVVAVTGTNGKTSTTWWLADAINLLAGSGLVTRGGCGLIGTLGVGVPPELESTGLTTPDPVRLQSAFAGFVENGLGACAIEASSIGLAEHRLAGMRVRAAVFTNFTQDHLDYHSGMAAYWQAKSALFDWPGLQAAIVNIDDPRGAELHDTLSQRPLDLWSTSIIGPARLQARDIAWGDGGLRFTVAEGVQSHVLQTRLIGHYNIHNLLAVIATLRALGVPLEHALWASAQLAPVPGRMELIHLPGQPLVAVDYAHTPDALDQALQALRPVATQRGGRLWCVFGCGGNRDRAKRPLMGRIAQQRADAVIVTSDNPRNEEPAAILHEILLGTVAGTSVQAEPERDVAIARAIAEADERDVVLIAGKGHEDYQEIAGVRRPFSDAAHARATLDARGASAAVQGRGASA</sequence>
<dbReference type="InterPro" id="IPR036565">
    <property type="entry name" value="Mur-like_cat_sf"/>
</dbReference>
<feature type="binding site" evidence="7">
    <location>
        <position position="482"/>
    </location>
    <ligand>
        <name>meso-2,6-diaminopimelate</name>
        <dbReference type="ChEBI" id="CHEBI:57791"/>
    </ligand>
</feature>
<feature type="binding site" evidence="7">
    <location>
        <begin position="122"/>
        <end position="128"/>
    </location>
    <ligand>
        <name>ATP</name>
        <dbReference type="ChEBI" id="CHEBI:30616"/>
    </ligand>
</feature>
<dbReference type="GO" id="GO:0051301">
    <property type="term" value="P:cell division"/>
    <property type="evidence" value="ECO:0007669"/>
    <property type="project" value="UniProtKB-KW"/>
</dbReference>
<keyword evidence="13" id="KW-1185">Reference proteome</keyword>
<comment type="function">
    <text evidence="7">Catalyzes the addition of meso-diaminopimelic acid to the nucleotide precursor UDP-N-acetylmuramoyl-L-alanyl-D-glutamate (UMAG) in the biosynthesis of bacterial cell-wall peptidoglycan.</text>
</comment>
<feature type="binding site" evidence="7">
    <location>
        <position position="478"/>
    </location>
    <ligand>
        <name>meso-2,6-diaminopimelate</name>
        <dbReference type="ChEBI" id="CHEBI:57791"/>
    </ligand>
</feature>
<evidence type="ECO:0000256" key="2">
    <source>
        <dbReference type="ARBA" id="ARBA00022618"/>
    </source>
</evidence>
<feature type="binding site" evidence="7">
    <location>
        <begin position="171"/>
        <end position="172"/>
    </location>
    <ligand>
        <name>UDP-N-acetyl-alpha-D-muramoyl-L-alanyl-D-glutamate</name>
        <dbReference type="ChEBI" id="CHEBI:83900"/>
    </ligand>
</feature>
<feature type="domain" description="Mur ligase central" evidence="11">
    <location>
        <begin position="120"/>
        <end position="328"/>
    </location>
</feature>
<dbReference type="STRING" id="32040.SAMN04489710_107139"/>
<reference evidence="13" key="1">
    <citation type="submission" date="2016-10" db="EMBL/GenBank/DDBJ databases">
        <authorList>
            <person name="Varghese N."/>
            <person name="Submissions S."/>
        </authorList>
    </citation>
    <scope>NUCLEOTIDE SEQUENCE [LARGE SCALE GENOMIC DNA]</scope>
    <source>
        <strain evidence="13">DSM 7481</strain>
    </source>
</reference>
<dbReference type="GO" id="GO:0008360">
    <property type="term" value="P:regulation of cell shape"/>
    <property type="evidence" value="ECO:0007669"/>
    <property type="project" value="UniProtKB-KW"/>
</dbReference>
<comment type="pathway">
    <text evidence="7 8">Cell wall biogenesis; peptidoglycan biosynthesis.</text>
</comment>
<accession>A0A1I1VZ60</accession>
<dbReference type="InterPro" id="IPR000713">
    <property type="entry name" value="Mur_ligase_N"/>
</dbReference>
<dbReference type="InterPro" id="IPR004101">
    <property type="entry name" value="Mur_ligase_C"/>
</dbReference>
<dbReference type="SUPFAM" id="SSF53623">
    <property type="entry name" value="MurD-like peptide ligases, catalytic domain"/>
    <property type="match status" value="1"/>
</dbReference>
<evidence type="ECO:0000256" key="4">
    <source>
        <dbReference type="ARBA" id="ARBA00022984"/>
    </source>
</evidence>
<feature type="domain" description="Mur ligase C-terminal" evidence="10">
    <location>
        <begin position="351"/>
        <end position="480"/>
    </location>
</feature>
<keyword evidence="7 12" id="KW-0436">Ligase</keyword>
<evidence type="ECO:0000256" key="6">
    <source>
        <dbReference type="ARBA" id="ARBA00023316"/>
    </source>
</evidence>
<comment type="similarity">
    <text evidence="1 7">Belongs to the MurCDEF family. MurE subfamily.</text>
</comment>
<dbReference type="PANTHER" id="PTHR23135">
    <property type="entry name" value="MUR LIGASE FAMILY MEMBER"/>
    <property type="match status" value="1"/>
</dbReference>
<evidence type="ECO:0000259" key="10">
    <source>
        <dbReference type="Pfam" id="PF02875"/>
    </source>
</evidence>
<comment type="PTM">
    <text evidence="7">Carboxylation is probably crucial for Mg(2+) binding and, consequently, for the gamma-phosphate positioning of ATP.</text>
</comment>
<feature type="modified residue" description="N6-carboxylysine" evidence="7">
    <location>
        <position position="238"/>
    </location>
</feature>
<dbReference type="InterPro" id="IPR036615">
    <property type="entry name" value="Mur_ligase_C_dom_sf"/>
</dbReference>
<dbReference type="GO" id="GO:0005737">
    <property type="term" value="C:cytoplasm"/>
    <property type="evidence" value="ECO:0007669"/>
    <property type="project" value="UniProtKB-SubCell"/>
</dbReference>
<feature type="binding site" evidence="7">
    <location>
        <position position="39"/>
    </location>
    <ligand>
        <name>UDP-N-acetyl-alpha-D-muramoyl-L-alanyl-D-glutamate</name>
        <dbReference type="ChEBI" id="CHEBI:83900"/>
    </ligand>
</feature>
<dbReference type="Gene3D" id="3.40.1190.10">
    <property type="entry name" value="Mur-like, catalytic domain"/>
    <property type="match status" value="1"/>
</dbReference>
<dbReference type="Pfam" id="PF08245">
    <property type="entry name" value="Mur_ligase_M"/>
    <property type="match status" value="1"/>
</dbReference>
<keyword evidence="5 7" id="KW-0131">Cell cycle</keyword>
<feature type="domain" description="Mur ligase N-terminal catalytic" evidence="9">
    <location>
        <begin position="35"/>
        <end position="79"/>
    </location>
</feature>
<keyword evidence="6 7" id="KW-0961">Cell wall biogenesis/degradation</keyword>
<comment type="cofactor">
    <cofactor evidence="7">
        <name>Mg(2+)</name>
        <dbReference type="ChEBI" id="CHEBI:18420"/>
    </cofactor>
</comment>
<keyword evidence="4 7" id="KW-0573">Peptidoglycan synthesis</keyword>
<evidence type="ECO:0000256" key="5">
    <source>
        <dbReference type="ARBA" id="ARBA00023306"/>
    </source>
</evidence>
<evidence type="ECO:0000259" key="9">
    <source>
        <dbReference type="Pfam" id="PF01225"/>
    </source>
</evidence>
<comment type="catalytic activity">
    <reaction evidence="7">
        <text>UDP-N-acetyl-alpha-D-muramoyl-L-alanyl-D-glutamate + meso-2,6-diaminopimelate + ATP = UDP-N-acetyl-alpha-D-muramoyl-L-alanyl-gamma-D-glutamyl-meso-2,6-diaminopimelate + ADP + phosphate + H(+)</text>
        <dbReference type="Rhea" id="RHEA:23676"/>
        <dbReference type="ChEBI" id="CHEBI:15378"/>
        <dbReference type="ChEBI" id="CHEBI:30616"/>
        <dbReference type="ChEBI" id="CHEBI:43474"/>
        <dbReference type="ChEBI" id="CHEBI:57791"/>
        <dbReference type="ChEBI" id="CHEBI:83900"/>
        <dbReference type="ChEBI" id="CHEBI:83905"/>
        <dbReference type="ChEBI" id="CHEBI:456216"/>
        <dbReference type="EC" id="6.3.2.13"/>
    </reaction>
</comment>
<evidence type="ECO:0000256" key="8">
    <source>
        <dbReference type="RuleBase" id="RU004135"/>
    </source>
</evidence>
<feature type="binding site" evidence="7">
    <location>
        <position position="403"/>
    </location>
    <ligand>
        <name>meso-2,6-diaminopimelate</name>
        <dbReference type="ChEBI" id="CHEBI:57791"/>
    </ligand>
</feature>
<dbReference type="Pfam" id="PF01225">
    <property type="entry name" value="Mur_ligase"/>
    <property type="match status" value="1"/>
</dbReference>
<dbReference type="Gene3D" id="3.40.1390.10">
    <property type="entry name" value="MurE/MurF, N-terminal domain"/>
    <property type="match status" value="1"/>
</dbReference>
<evidence type="ECO:0000313" key="13">
    <source>
        <dbReference type="Proteomes" id="UP000199517"/>
    </source>
</evidence>
<dbReference type="Pfam" id="PF02875">
    <property type="entry name" value="Mur_ligase_C"/>
    <property type="match status" value="1"/>
</dbReference>
<comment type="subcellular location">
    <subcellularLocation>
        <location evidence="7 8">Cytoplasm</location>
    </subcellularLocation>
</comment>
<dbReference type="AlphaFoldDB" id="A0A1I1VZ60"/>
<proteinExistence type="inferred from homology"/>
<feature type="binding site" evidence="7">
    <location>
        <position position="198"/>
    </location>
    <ligand>
        <name>UDP-N-acetyl-alpha-D-muramoyl-L-alanyl-D-glutamate</name>
        <dbReference type="ChEBI" id="CHEBI:83900"/>
    </ligand>
</feature>
<dbReference type="GO" id="GO:0005524">
    <property type="term" value="F:ATP binding"/>
    <property type="evidence" value="ECO:0007669"/>
    <property type="project" value="UniProtKB-UniRule"/>
</dbReference>
<dbReference type="NCBIfam" id="TIGR01085">
    <property type="entry name" value="murE"/>
    <property type="match status" value="1"/>
</dbReference>
<dbReference type="InterPro" id="IPR005761">
    <property type="entry name" value="UDP-N-AcMur-Glu-dNH2Pim_ligase"/>
</dbReference>
<evidence type="ECO:0000313" key="12">
    <source>
        <dbReference type="EMBL" id="SFD85930.1"/>
    </source>
</evidence>
<dbReference type="PANTHER" id="PTHR23135:SF4">
    <property type="entry name" value="UDP-N-ACETYLMURAMOYL-L-ALANYL-D-GLUTAMATE--2,6-DIAMINOPIMELATE LIGASE MURE HOMOLOG, CHLOROPLASTIC"/>
    <property type="match status" value="1"/>
</dbReference>
<dbReference type="GO" id="GO:0071555">
    <property type="term" value="P:cell wall organization"/>
    <property type="evidence" value="ECO:0007669"/>
    <property type="project" value="UniProtKB-KW"/>
</dbReference>
<dbReference type="HAMAP" id="MF_00208">
    <property type="entry name" value="MurE"/>
    <property type="match status" value="1"/>
</dbReference>
<dbReference type="Proteomes" id="UP000199517">
    <property type="component" value="Unassembled WGS sequence"/>
</dbReference>
<dbReference type="UniPathway" id="UPA00219"/>
<dbReference type="InterPro" id="IPR013221">
    <property type="entry name" value="Mur_ligase_cen"/>
</dbReference>
<dbReference type="EMBL" id="FOMQ01000007">
    <property type="protein sequence ID" value="SFD85930.1"/>
    <property type="molecule type" value="Genomic_DNA"/>
</dbReference>
<dbReference type="Gene3D" id="3.90.190.20">
    <property type="entry name" value="Mur ligase, C-terminal domain"/>
    <property type="match status" value="1"/>
</dbReference>
<name>A0A1I1VZ60_9BURK</name>
<dbReference type="EC" id="6.3.2.13" evidence="7"/>
<dbReference type="GO" id="GO:0008765">
    <property type="term" value="F:UDP-N-acetylmuramoylalanyl-D-glutamate-2,6-diaminopimelate ligase activity"/>
    <property type="evidence" value="ECO:0007669"/>
    <property type="project" value="UniProtKB-UniRule"/>
</dbReference>
<keyword evidence="7" id="KW-0963">Cytoplasm</keyword>
<feature type="binding site" evidence="7">
    <location>
        <begin position="427"/>
        <end position="430"/>
    </location>
    <ligand>
        <name>meso-2,6-diaminopimelate</name>
        <dbReference type="ChEBI" id="CHEBI:57791"/>
    </ligand>
</feature>
<evidence type="ECO:0000256" key="3">
    <source>
        <dbReference type="ARBA" id="ARBA00022960"/>
    </source>
</evidence>
<dbReference type="GO" id="GO:0009252">
    <property type="term" value="P:peptidoglycan biosynthetic process"/>
    <property type="evidence" value="ECO:0007669"/>
    <property type="project" value="UniProtKB-UniRule"/>
</dbReference>
<dbReference type="InterPro" id="IPR035911">
    <property type="entry name" value="MurE/MurF_N"/>
</dbReference>
<feature type="short sequence motif" description="Meso-diaminopimelate recognition motif" evidence="7">
    <location>
        <begin position="427"/>
        <end position="430"/>
    </location>
</feature>
<keyword evidence="7" id="KW-0067">ATP-binding</keyword>
<gene>
    <name evidence="7" type="primary">murE</name>
    <name evidence="12" type="ORF">SAMN04489710_107139</name>
</gene>
<feature type="binding site" evidence="7">
    <location>
        <position position="206"/>
    </location>
    <ligand>
        <name>UDP-N-acetyl-alpha-D-muramoyl-L-alanyl-D-glutamate</name>
        <dbReference type="ChEBI" id="CHEBI:83900"/>
    </ligand>
</feature>
<evidence type="ECO:0000256" key="1">
    <source>
        <dbReference type="ARBA" id="ARBA00005898"/>
    </source>
</evidence>
<evidence type="ECO:0000259" key="11">
    <source>
        <dbReference type="Pfam" id="PF08245"/>
    </source>
</evidence>
<dbReference type="GO" id="GO:0000287">
    <property type="term" value="F:magnesium ion binding"/>
    <property type="evidence" value="ECO:0007669"/>
    <property type="project" value="UniProtKB-UniRule"/>
</dbReference>
<dbReference type="SUPFAM" id="SSF63418">
    <property type="entry name" value="MurE/MurF N-terminal domain"/>
    <property type="match status" value="1"/>
</dbReference>
<organism evidence="12 13">
    <name type="scientific">Paracidovorax konjaci</name>
    <dbReference type="NCBI Taxonomy" id="32040"/>
    <lineage>
        <taxon>Bacteria</taxon>
        <taxon>Pseudomonadati</taxon>
        <taxon>Pseudomonadota</taxon>
        <taxon>Betaproteobacteria</taxon>
        <taxon>Burkholderiales</taxon>
        <taxon>Comamonadaceae</taxon>
        <taxon>Paracidovorax</taxon>
    </lineage>
</organism>
<keyword evidence="3 7" id="KW-0133">Cell shape</keyword>
<dbReference type="SUPFAM" id="SSF53244">
    <property type="entry name" value="MurD-like peptide ligases, peptide-binding domain"/>
    <property type="match status" value="1"/>
</dbReference>
<protein>
    <recommendedName>
        <fullName evidence="7">UDP-N-acetylmuramoyl-L-alanyl-D-glutamate--2,6-diaminopimelate ligase</fullName>
        <ecNumber evidence="7">6.3.2.13</ecNumber>
    </recommendedName>
    <alternativeName>
        <fullName evidence="7">Meso-A2pm-adding enzyme</fullName>
    </alternativeName>
    <alternativeName>
        <fullName evidence="7">Meso-diaminopimelate-adding enzyme</fullName>
    </alternativeName>
    <alternativeName>
        <fullName evidence="7">UDP-MurNAc-L-Ala-D-Glu:meso-diaminopimelate ligase</fullName>
    </alternativeName>
    <alternativeName>
        <fullName evidence="7">UDP-MurNAc-tripeptide synthetase</fullName>
    </alternativeName>
    <alternativeName>
        <fullName evidence="7">UDP-N-acetylmuramyl-tripeptide synthetase</fullName>
    </alternativeName>
</protein>
<dbReference type="NCBIfam" id="NF001126">
    <property type="entry name" value="PRK00139.1-4"/>
    <property type="match status" value="1"/>
</dbReference>
<keyword evidence="7" id="KW-0547">Nucleotide-binding</keyword>
<comment type="caution">
    <text evidence="7">Lacks conserved residue(s) required for the propagation of feature annotation.</text>
</comment>